<dbReference type="AlphaFoldDB" id="A0A177KZP6"/>
<organism evidence="1 2">
    <name type="scientific">Domibacillus aminovorans</name>
    <dbReference type="NCBI Taxonomy" id="29332"/>
    <lineage>
        <taxon>Bacteria</taxon>
        <taxon>Bacillati</taxon>
        <taxon>Bacillota</taxon>
        <taxon>Bacilli</taxon>
        <taxon>Bacillales</taxon>
        <taxon>Bacillaceae</taxon>
        <taxon>Domibacillus</taxon>
    </lineage>
</organism>
<dbReference type="Proteomes" id="UP000077271">
    <property type="component" value="Unassembled WGS sequence"/>
</dbReference>
<proteinExistence type="predicted"/>
<dbReference type="OrthoDB" id="2878657at2"/>
<sequence>MKKKYIAFIVFGFIFGIMVLSNPSKDDFVSWSKEEIMKDTNGLVGLGIKMFGDPLINNATESSNYLVFSVYKTKISEEETFKTVGLFNNFIPIPTKVNDERSVK</sequence>
<evidence type="ECO:0008006" key="3">
    <source>
        <dbReference type="Google" id="ProtNLM"/>
    </source>
</evidence>
<dbReference type="InterPro" id="IPR025578">
    <property type="entry name" value="DUF4359"/>
</dbReference>
<accession>A0A177KZP6</accession>
<evidence type="ECO:0000313" key="2">
    <source>
        <dbReference type="Proteomes" id="UP000077271"/>
    </source>
</evidence>
<name>A0A177KZP6_9BACI</name>
<protein>
    <recommendedName>
        <fullName evidence="3">DUF4359 domain-containing protein</fullName>
    </recommendedName>
</protein>
<dbReference type="EMBL" id="LQWZ01000007">
    <property type="protein sequence ID" value="OAH58626.1"/>
    <property type="molecule type" value="Genomic_DNA"/>
</dbReference>
<dbReference type="RefSeq" id="WP_063974468.1">
    <property type="nucleotide sequence ID" value="NZ_LQWZ01000007.1"/>
</dbReference>
<dbReference type="Pfam" id="PF14271">
    <property type="entry name" value="DUF4359"/>
    <property type="match status" value="1"/>
</dbReference>
<evidence type="ECO:0000313" key="1">
    <source>
        <dbReference type="EMBL" id="OAH58626.1"/>
    </source>
</evidence>
<comment type="caution">
    <text evidence="1">The sequence shown here is derived from an EMBL/GenBank/DDBJ whole genome shotgun (WGS) entry which is preliminary data.</text>
</comment>
<gene>
    <name evidence="1" type="ORF">AWH48_16625</name>
</gene>
<reference evidence="1 2" key="1">
    <citation type="submission" date="2016-01" db="EMBL/GenBank/DDBJ databases">
        <title>Investigation of taxonomic status of Bacillus aminovorans.</title>
        <authorList>
            <person name="Verma A."/>
            <person name="Pal Y."/>
            <person name="Krishnamurthi S."/>
        </authorList>
    </citation>
    <scope>NUCLEOTIDE SEQUENCE [LARGE SCALE GENOMIC DNA]</scope>
    <source>
        <strain evidence="1 2">DSM 4337</strain>
    </source>
</reference>